<keyword evidence="6" id="KW-0406">Ion transport</keyword>
<sequence length="311" mass="32084">MGAGHHHGHTGTGGGGTAGAAHRGRLWIALGIACLLLVAEAIGAALTGSLALLADAGHVATDVIGLGAALFAIHLANRPTAARRTFGLARAEILAALLNCVLLLGVGGYILIEAIDRFRNPAEVPGGLTIAFGLLGLALNGVSLALLMRGQRESLNVRGAFLEVLADALGSLAVVAAAVVILLTGWQYADPIASLVIAGLIVPRTLRLAGEALEILLEAAPRGVDPGEVREHMLGVEGVREVHDVHLWTITSGMPVVSAHVVVAPEVLDAAGHERILHELRECLGGHFAVEHCTFQLEPAGHARHEAGLCH</sequence>
<comment type="similarity">
    <text evidence="2">Belongs to the cation diffusion facilitator (CDF) transporter (TC 2.A.4) family. SLC30A subfamily.</text>
</comment>
<dbReference type="InterPro" id="IPR027469">
    <property type="entry name" value="Cation_efflux_TMD_sf"/>
</dbReference>
<feature type="transmembrane region" description="Helical" evidence="8">
    <location>
        <begin position="59"/>
        <end position="76"/>
    </location>
</feature>
<dbReference type="Pfam" id="PF16916">
    <property type="entry name" value="ZT_dimer"/>
    <property type="match status" value="1"/>
</dbReference>
<protein>
    <submittedName>
        <fullName evidence="11">Cation diffusion facilitator family transporter</fullName>
    </submittedName>
</protein>
<dbReference type="RefSeq" id="WP_182665622.1">
    <property type="nucleotide sequence ID" value="NZ_VKHS01000490.1"/>
</dbReference>
<gene>
    <name evidence="11" type="ORF">FOE67_17995</name>
</gene>
<evidence type="ECO:0000256" key="1">
    <source>
        <dbReference type="ARBA" id="ARBA00004141"/>
    </source>
</evidence>
<accession>A0A7W3T5I9</accession>
<dbReference type="InterPro" id="IPR002524">
    <property type="entry name" value="Cation_efflux"/>
</dbReference>
<comment type="subcellular location">
    <subcellularLocation>
        <location evidence="1">Membrane</location>
        <topology evidence="1">Multi-pass membrane protein</topology>
    </subcellularLocation>
</comment>
<dbReference type="EMBL" id="VKHS01000490">
    <property type="protein sequence ID" value="MBB0231348.1"/>
    <property type="molecule type" value="Genomic_DNA"/>
</dbReference>
<keyword evidence="4 8" id="KW-0812">Transmembrane</keyword>
<comment type="caution">
    <text evidence="11">The sequence shown here is derived from an EMBL/GenBank/DDBJ whole genome shotgun (WGS) entry which is preliminary data.</text>
</comment>
<keyword evidence="3" id="KW-0813">Transport</keyword>
<dbReference type="AlphaFoldDB" id="A0A7W3T5I9"/>
<keyword evidence="12" id="KW-1185">Reference proteome</keyword>
<keyword evidence="5 8" id="KW-1133">Transmembrane helix</keyword>
<feature type="transmembrane region" description="Helical" evidence="8">
    <location>
        <begin position="160"/>
        <end position="182"/>
    </location>
</feature>
<reference evidence="12" key="1">
    <citation type="submission" date="2019-10" db="EMBL/GenBank/DDBJ databases">
        <title>Streptomyces sp. nov., a novel actinobacterium isolated from alkaline environment.</title>
        <authorList>
            <person name="Golinska P."/>
        </authorList>
    </citation>
    <scope>NUCLEOTIDE SEQUENCE [LARGE SCALE GENOMIC DNA]</scope>
    <source>
        <strain evidence="12">DSM 42108</strain>
    </source>
</reference>
<dbReference type="GO" id="GO:0005385">
    <property type="term" value="F:zinc ion transmembrane transporter activity"/>
    <property type="evidence" value="ECO:0007669"/>
    <property type="project" value="TreeGrafter"/>
</dbReference>
<evidence type="ECO:0000313" key="11">
    <source>
        <dbReference type="EMBL" id="MBB0231348.1"/>
    </source>
</evidence>
<evidence type="ECO:0000256" key="3">
    <source>
        <dbReference type="ARBA" id="ARBA00022448"/>
    </source>
</evidence>
<dbReference type="GO" id="GO:0005886">
    <property type="term" value="C:plasma membrane"/>
    <property type="evidence" value="ECO:0007669"/>
    <property type="project" value="TreeGrafter"/>
</dbReference>
<keyword evidence="7 8" id="KW-0472">Membrane</keyword>
<dbReference type="SUPFAM" id="SSF161111">
    <property type="entry name" value="Cation efflux protein transmembrane domain-like"/>
    <property type="match status" value="1"/>
</dbReference>
<dbReference type="Gene3D" id="1.20.1510.10">
    <property type="entry name" value="Cation efflux protein transmembrane domain"/>
    <property type="match status" value="1"/>
</dbReference>
<evidence type="ECO:0000259" key="10">
    <source>
        <dbReference type="Pfam" id="PF16916"/>
    </source>
</evidence>
<evidence type="ECO:0000256" key="2">
    <source>
        <dbReference type="ARBA" id="ARBA00008873"/>
    </source>
</evidence>
<dbReference type="PANTHER" id="PTHR11562">
    <property type="entry name" value="CATION EFFLUX PROTEIN/ ZINC TRANSPORTER"/>
    <property type="match status" value="1"/>
</dbReference>
<dbReference type="InterPro" id="IPR058533">
    <property type="entry name" value="Cation_efflux_TM"/>
</dbReference>
<evidence type="ECO:0000256" key="8">
    <source>
        <dbReference type="SAM" id="Phobius"/>
    </source>
</evidence>
<feature type="domain" description="Cation efflux protein transmembrane" evidence="9">
    <location>
        <begin position="26"/>
        <end position="217"/>
    </location>
</feature>
<evidence type="ECO:0000256" key="4">
    <source>
        <dbReference type="ARBA" id="ARBA00022692"/>
    </source>
</evidence>
<evidence type="ECO:0000313" key="12">
    <source>
        <dbReference type="Proteomes" id="UP000530234"/>
    </source>
</evidence>
<dbReference type="InterPro" id="IPR036837">
    <property type="entry name" value="Cation_efflux_CTD_sf"/>
</dbReference>
<dbReference type="SUPFAM" id="SSF160240">
    <property type="entry name" value="Cation efflux protein cytoplasmic domain-like"/>
    <property type="match status" value="1"/>
</dbReference>
<organism evidence="11 12">
    <name type="scientific">Streptomyces calidiresistens</name>
    <dbReference type="NCBI Taxonomy" id="1485586"/>
    <lineage>
        <taxon>Bacteria</taxon>
        <taxon>Bacillati</taxon>
        <taxon>Actinomycetota</taxon>
        <taxon>Actinomycetes</taxon>
        <taxon>Kitasatosporales</taxon>
        <taxon>Streptomycetaceae</taxon>
        <taxon>Streptomyces</taxon>
    </lineage>
</organism>
<dbReference type="Proteomes" id="UP000530234">
    <property type="component" value="Unassembled WGS sequence"/>
</dbReference>
<evidence type="ECO:0000256" key="5">
    <source>
        <dbReference type="ARBA" id="ARBA00022989"/>
    </source>
</evidence>
<feature type="transmembrane region" description="Helical" evidence="8">
    <location>
        <begin position="124"/>
        <end position="148"/>
    </location>
</feature>
<dbReference type="PANTHER" id="PTHR11562:SF17">
    <property type="entry name" value="RE54080P-RELATED"/>
    <property type="match status" value="1"/>
</dbReference>
<evidence type="ECO:0000256" key="6">
    <source>
        <dbReference type="ARBA" id="ARBA00023065"/>
    </source>
</evidence>
<feature type="transmembrane region" description="Helical" evidence="8">
    <location>
        <begin position="26"/>
        <end position="53"/>
    </location>
</feature>
<dbReference type="InterPro" id="IPR050681">
    <property type="entry name" value="CDF/SLC30A"/>
</dbReference>
<dbReference type="Pfam" id="PF01545">
    <property type="entry name" value="Cation_efflux"/>
    <property type="match status" value="1"/>
</dbReference>
<evidence type="ECO:0000256" key="7">
    <source>
        <dbReference type="ARBA" id="ARBA00023136"/>
    </source>
</evidence>
<evidence type="ECO:0000259" key="9">
    <source>
        <dbReference type="Pfam" id="PF01545"/>
    </source>
</evidence>
<proteinExistence type="inferred from homology"/>
<feature type="domain" description="Cation efflux protein cytoplasmic" evidence="10">
    <location>
        <begin position="223"/>
        <end position="299"/>
    </location>
</feature>
<feature type="transmembrane region" description="Helical" evidence="8">
    <location>
        <begin position="88"/>
        <end position="112"/>
    </location>
</feature>
<dbReference type="NCBIfam" id="TIGR01297">
    <property type="entry name" value="CDF"/>
    <property type="match status" value="1"/>
</dbReference>
<dbReference type="InterPro" id="IPR027470">
    <property type="entry name" value="Cation_efflux_CTD"/>
</dbReference>
<name>A0A7W3T5I9_9ACTN</name>